<evidence type="ECO:0000313" key="1">
    <source>
        <dbReference type="EMBL" id="KAJ2968239.1"/>
    </source>
</evidence>
<reference evidence="1" key="1">
    <citation type="submission" date="2022-08" db="EMBL/GenBank/DDBJ databases">
        <title>Genome Sequence of Lecanicillium fungicola.</title>
        <authorList>
            <person name="Buettner E."/>
        </authorList>
    </citation>
    <scope>NUCLEOTIDE SEQUENCE</scope>
    <source>
        <strain evidence="1">Babe33</strain>
    </source>
</reference>
<name>A0ACC1MNI7_9HYPO</name>
<gene>
    <name evidence="1" type="ORF">NQ176_g9279</name>
</gene>
<comment type="caution">
    <text evidence="1">The sequence shown here is derived from an EMBL/GenBank/DDBJ whole genome shotgun (WGS) entry which is preliminary data.</text>
</comment>
<protein>
    <submittedName>
        <fullName evidence="1">Uncharacterized protein</fullName>
    </submittedName>
</protein>
<keyword evidence="2" id="KW-1185">Reference proteome</keyword>
<proteinExistence type="predicted"/>
<dbReference type="EMBL" id="JANJQO010002057">
    <property type="protein sequence ID" value="KAJ2968239.1"/>
    <property type="molecule type" value="Genomic_DNA"/>
</dbReference>
<dbReference type="Proteomes" id="UP001143910">
    <property type="component" value="Unassembled WGS sequence"/>
</dbReference>
<evidence type="ECO:0000313" key="2">
    <source>
        <dbReference type="Proteomes" id="UP001143910"/>
    </source>
</evidence>
<sequence>MSNANDYSVGWVCAIEPEYLAAHLCLDETHPNLNCHPSAADSNTYTLGKISGHNVVIACLPDGSYGTSSATNVATNMLRSFPNVRVGLMVGIGGGAPSVRDIRLGDIVVSSPGDGKGGVFEYDFGKKIQEQDFQATGFLNRPPTALLTAVMSLKVEYKRRPGSLEAAIDRLLENEEEELQEEFCRPDASTDILYRNNVIHPANNKSLCSEICGTDTEKVVSRIARTKRPRSPVVHYGLIASGHQLMKDALYRDELSKNLDVLCFEMEAAGLMNDFPCLVIRGICDYSDSHKNKGWQCYASLAAAAYTKDLLSRISPSGIEAENKILSGVTKLVRWQDEKENETILNWLTEVSYASEQDAFFSQRQNGTGHWLLDSTEFQKWAGRGSQTLFCPGIPGAGKTILTSIVVNKLHSQFENDPGVGIAYVYYNFRRQAEQRAEDMLASLLKQLAHRRASMPDSVKSLHQVHKSNSTRPSFDEISRALHLVAVLYSRVFIIVDALDECQTRSGCLAKFTTALLSLQERCGASIFATSRPIPDVMEKFKSFESLEIRAREQDVQRYLDDQMSKLPRFVRNNEELQDEIKTKIVKSIDGMFLLARLHIDLLIGMRSPKAIRNALNDLATGSEAYNNAYTDAMDHVESQVSSQEELAKQVLSWITFAKRRLTASELQHALAIEIGTSQLDETNMSEIEDILSVCAGLVTVDEESGIIRLVHYTAQEYFERTWRRWFPNVESDITTACATYLSFDAFQSGLCRTNDEFEERLRLYPLYDYAAHNWGHHAYQALTPFEVVIDFLWCQPNVDASIQALMAVKGQWNSSDYSQQVPRQMTGLHLAAYFGVKETVKAILRQGVNYNVTDGDFRTPVLWAAKNGHDAVVKLLLDRSRIDVDVEDVGGQTALSWAAENGHHTVVELLLDSGKANVNSKDLYGRTPLSWAAKNGHETVVKLLLDSDRADVDSKNGYSRTPLSLAAENGHDAIVKLILDTGKADINVKDVYNQTPLSLASENGHDDVVKLLLDTDMADIDSEDRGGQTPLSWAAENGHMAVVKLLLDTGKANISLKDWYGGTPLSWAAEYGHDAIVKLLLDTRIPDVDHDDGDSKLPLSRPEWNVNDAFAKRLRPKKKPAQR</sequence>
<accession>A0ACC1MNI7</accession>
<organism evidence="1 2">
    <name type="scientific">Zarea fungicola</name>
    <dbReference type="NCBI Taxonomy" id="93591"/>
    <lineage>
        <taxon>Eukaryota</taxon>
        <taxon>Fungi</taxon>
        <taxon>Dikarya</taxon>
        <taxon>Ascomycota</taxon>
        <taxon>Pezizomycotina</taxon>
        <taxon>Sordariomycetes</taxon>
        <taxon>Hypocreomycetidae</taxon>
        <taxon>Hypocreales</taxon>
        <taxon>Cordycipitaceae</taxon>
        <taxon>Zarea</taxon>
    </lineage>
</organism>